<dbReference type="PANTHER" id="PTHR44591">
    <property type="entry name" value="STRESS RESPONSE REGULATOR PROTEIN 1"/>
    <property type="match status" value="1"/>
</dbReference>
<sequence>MLRCALLVGRRSPSVGPGQSSGPLRGGTCAMPPNARILIVDDHEDTLYALESALAPLGHLLGRATSGDEALKQLLRGNVGLLLLDVHMPGTGGLDVVRYMRRLEQTQHIPVVLLTGFARDRQLGAAAYGLGVADLVTKPVDPWALRTKIRHLYDAHQRRLALEAEVRALRARLEERNPAPAHPALPHPHAHMAPGRPAGAQTGELERDRT</sequence>
<dbReference type="EMBL" id="BMTU01000001">
    <property type="protein sequence ID" value="GGQ59934.1"/>
    <property type="molecule type" value="Genomic_DNA"/>
</dbReference>
<feature type="region of interest" description="Disordered" evidence="3">
    <location>
        <begin position="178"/>
        <end position="210"/>
    </location>
</feature>
<dbReference type="Gene3D" id="3.40.50.2300">
    <property type="match status" value="1"/>
</dbReference>
<accession>A0A918ERB1</accession>
<evidence type="ECO:0000313" key="6">
    <source>
        <dbReference type="Proteomes" id="UP000656732"/>
    </source>
</evidence>
<dbReference type="InterPro" id="IPR001789">
    <property type="entry name" value="Sig_transdc_resp-reg_receiver"/>
</dbReference>
<evidence type="ECO:0000256" key="2">
    <source>
        <dbReference type="PROSITE-ProRule" id="PRU00169"/>
    </source>
</evidence>
<dbReference type="Pfam" id="PF00072">
    <property type="entry name" value="Response_reg"/>
    <property type="match status" value="1"/>
</dbReference>
<feature type="modified residue" description="4-aspartylphosphate" evidence="2">
    <location>
        <position position="85"/>
    </location>
</feature>
<dbReference type="AlphaFoldDB" id="A0A918ERB1"/>
<dbReference type="PANTHER" id="PTHR44591:SF3">
    <property type="entry name" value="RESPONSE REGULATORY DOMAIN-CONTAINING PROTEIN"/>
    <property type="match status" value="1"/>
</dbReference>
<protein>
    <recommendedName>
        <fullName evidence="4">Response regulatory domain-containing protein</fullName>
    </recommendedName>
</protein>
<evidence type="ECO:0000313" key="5">
    <source>
        <dbReference type="EMBL" id="GGQ59934.1"/>
    </source>
</evidence>
<name>A0A918ERB1_9ACTN</name>
<dbReference type="PROSITE" id="PS50110">
    <property type="entry name" value="RESPONSE_REGULATORY"/>
    <property type="match status" value="1"/>
</dbReference>
<evidence type="ECO:0000256" key="1">
    <source>
        <dbReference type="ARBA" id="ARBA00022553"/>
    </source>
</evidence>
<dbReference type="InterPro" id="IPR050595">
    <property type="entry name" value="Bact_response_regulator"/>
</dbReference>
<feature type="domain" description="Response regulatory" evidence="4">
    <location>
        <begin position="36"/>
        <end position="153"/>
    </location>
</feature>
<dbReference type="SUPFAM" id="SSF52172">
    <property type="entry name" value="CheY-like"/>
    <property type="match status" value="1"/>
</dbReference>
<dbReference type="Proteomes" id="UP000656732">
    <property type="component" value="Unassembled WGS sequence"/>
</dbReference>
<dbReference type="CDD" id="cd00156">
    <property type="entry name" value="REC"/>
    <property type="match status" value="1"/>
</dbReference>
<proteinExistence type="predicted"/>
<keyword evidence="6" id="KW-1185">Reference proteome</keyword>
<keyword evidence="1 2" id="KW-0597">Phosphoprotein</keyword>
<organism evidence="5 6">
    <name type="scientific">Streptomyces pilosus</name>
    <dbReference type="NCBI Taxonomy" id="28893"/>
    <lineage>
        <taxon>Bacteria</taxon>
        <taxon>Bacillati</taxon>
        <taxon>Actinomycetota</taxon>
        <taxon>Actinomycetes</taxon>
        <taxon>Kitasatosporales</taxon>
        <taxon>Streptomycetaceae</taxon>
        <taxon>Streptomyces</taxon>
    </lineage>
</organism>
<reference evidence="5" key="1">
    <citation type="journal article" date="2014" name="Int. J. Syst. Evol. Microbiol.">
        <title>Complete genome sequence of Corynebacterium casei LMG S-19264T (=DSM 44701T), isolated from a smear-ripened cheese.</title>
        <authorList>
            <consortium name="US DOE Joint Genome Institute (JGI-PGF)"/>
            <person name="Walter F."/>
            <person name="Albersmeier A."/>
            <person name="Kalinowski J."/>
            <person name="Ruckert C."/>
        </authorList>
    </citation>
    <scope>NUCLEOTIDE SEQUENCE</scope>
    <source>
        <strain evidence="5">JCM 4403</strain>
    </source>
</reference>
<evidence type="ECO:0000259" key="4">
    <source>
        <dbReference type="PROSITE" id="PS50110"/>
    </source>
</evidence>
<evidence type="ECO:0000256" key="3">
    <source>
        <dbReference type="SAM" id="MobiDB-lite"/>
    </source>
</evidence>
<dbReference type="GO" id="GO:0000160">
    <property type="term" value="P:phosphorelay signal transduction system"/>
    <property type="evidence" value="ECO:0007669"/>
    <property type="project" value="InterPro"/>
</dbReference>
<gene>
    <name evidence="5" type="ORF">GCM10010280_02450</name>
</gene>
<dbReference type="InterPro" id="IPR011006">
    <property type="entry name" value="CheY-like_superfamily"/>
</dbReference>
<dbReference type="SMART" id="SM00448">
    <property type="entry name" value="REC"/>
    <property type="match status" value="1"/>
</dbReference>
<reference evidence="5" key="2">
    <citation type="submission" date="2020-09" db="EMBL/GenBank/DDBJ databases">
        <authorList>
            <person name="Sun Q."/>
            <person name="Ohkuma M."/>
        </authorList>
    </citation>
    <scope>NUCLEOTIDE SEQUENCE</scope>
    <source>
        <strain evidence="5">JCM 4403</strain>
    </source>
</reference>
<comment type="caution">
    <text evidence="5">The sequence shown here is derived from an EMBL/GenBank/DDBJ whole genome shotgun (WGS) entry which is preliminary data.</text>
</comment>